<dbReference type="EMBL" id="CM000780">
    <property type="protein sequence ID" value="AQK60841.1"/>
    <property type="molecule type" value="Genomic_DNA"/>
</dbReference>
<protein>
    <submittedName>
        <fullName evidence="1">RNA polymerase II transcription factor B subunit 4</fullName>
    </submittedName>
</protein>
<name>A0A1D6QTV2_MAIZE</name>
<sequence>MNRVNPTIIMFLERAAWVYRNVDKPSATISAQVKHRTEAAKARGIEARRAPILPTAKELSFRKSVLHKKMMGHNCSIEAASYQRRRR</sequence>
<dbReference type="AlphaFoldDB" id="A0A1D6QTV2"/>
<gene>
    <name evidence="1" type="ORF">ZEAMMB73_Zm00001d053954</name>
</gene>
<proteinExistence type="predicted"/>
<evidence type="ECO:0000313" key="1">
    <source>
        <dbReference type="EMBL" id="AQK60841.1"/>
    </source>
</evidence>
<reference evidence="1" key="1">
    <citation type="submission" date="2015-12" db="EMBL/GenBank/DDBJ databases">
        <title>Update maize B73 reference genome by single molecule sequencing technologies.</title>
        <authorList>
            <consortium name="Maize Genome Sequencing Project"/>
            <person name="Ware D."/>
        </authorList>
    </citation>
    <scope>NUCLEOTIDE SEQUENCE</scope>
    <source>
        <tissue evidence="1">Seedling</tissue>
    </source>
</reference>
<organism evidence="1">
    <name type="scientific">Zea mays</name>
    <name type="common">Maize</name>
    <dbReference type="NCBI Taxonomy" id="4577"/>
    <lineage>
        <taxon>Eukaryota</taxon>
        <taxon>Viridiplantae</taxon>
        <taxon>Streptophyta</taxon>
        <taxon>Embryophyta</taxon>
        <taxon>Tracheophyta</taxon>
        <taxon>Spermatophyta</taxon>
        <taxon>Magnoliopsida</taxon>
        <taxon>Liliopsida</taxon>
        <taxon>Poales</taxon>
        <taxon>Poaceae</taxon>
        <taxon>PACMAD clade</taxon>
        <taxon>Panicoideae</taxon>
        <taxon>Andropogonodae</taxon>
        <taxon>Andropogoneae</taxon>
        <taxon>Tripsacinae</taxon>
        <taxon>Zea</taxon>
    </lineage>
</organism>
<accession>A0A1D6QTV2</accession>